<name>A0A8H5F9M7_9AGAR</name>
<sequence>MSEPKGDDKRRRSAPWPYHLQTSTSGLLVNLSPTIAAVHSPGRFPPESETTSLLANGQTMQWDEVGEEASEHAAVWHIYNDEAGKTDMATTDGFNRGIDVLLVFTGLFSAVLTTFIIQSYQQMLPNASDTTNALLLRLIDDLRAASTLNIPQTPVILPITNEDLIPSAHEIRWVNGLWFAALSCSLSAALVSMLAKQWIQMVPNVSGSPRYRARKRQRRYTQLQHWHVFALINALPLLLHVALLLFFAGVIVLLWSGDTAITASTFTTVSLAYIFYIGSMILSLFYPDCPYQHPISEHLRHWIEKKRRSVVPQEYLDLEHGAEEELRPRRVPMASSISNPDDYVDAYALLWLIQQCPSEDIVATALQAIGGLPRDFTAFGVFRDAGIIPMVLQRFSACFQRELSYEVRWEVVHPDIAERYCRAWIRLTHGTSLTWPSDLRLPLQTLKDDITNPHAAAIAACTVALNVLERRAPHLTIIKRLETMIEGEANLSQLTRTWLLETFLECSNSWELHAATVNNIVAHSVPILLRLLEKAPDAPTNHVIASILQTLTIGSKSQQAILTEVQEDFHIIMVPILAAIIDEPQRFGLGDTHVNYCAMQFVQLAAPAFTHSVLQVKGNNVVIRRTLCKLFLEGRIGSEAVPAHLLADVLQILHPLIITGDQQPAFVKRLFHVLRDAKSVNVASGCIRLLEPLLKRYRRETIQVLIEEDGINTLLQTARTGDMDSRRLQIECIRTICVVIQHSTSCYLQETALCPSHTAALSRQFDDIFRSTFFPTLISVIEMHIWWLGEIADVWVPSLLDLCRIKPEEPIWKRVLTVFSVFERHNFNEEGSEKMSMDLETMRSIVDLSGVKTECIS</sequence>
<evidence type="ECO:0000256" key="1">
    <source>
        <dbReference type="SAM" id="Phobius"/>
    </source>
</evidence>
<dbReference type="InterPro" id="IPR016024">
    <property type="entry name" value="ARM-type_fold"/>
</dbReference>
<dbReference type="Pfam" id="PF20153">
    <property type="entry name" value="DUF6535"/>
    <property type="match status" value="1"/>
</dbReference>
<keyword evidence="4" id="KW-1185">Reference proteome</keyword>
<feature type="transmembrane region" description="Helical" evidence="1">
    <location>
        <begin position="100"/>
        <end position="120"/>
    </location>
</feature>
<dbReference type="Gene3D" id="1.25.10.10">
    <property type="entry name" value="Leucine-rich Repeat Variant"/>
    <property type="match status" value="1"/>
</dbReference>
<feature type="transmembrane region" description="Helical" evidence="1">
    <location>
        <begin position="261"/>
        <end position="286"/>
    </location>
</feature>
<reference evidence="3 4" key="1">
    <citation type="journal article" date="2020" name="ISME J.">
        <title>Uncovering the hidden diversity of litter-decomposition mechanisms in mushroom-forming fungi.</title>
        <authorList>
            <person name="Floudas D."/>
            <person name="Bentzer J."/>
            <person name="Ahren D."/>
            <person name="Johansson T."/>
            <person name="Persson P."/>
            <person name="Tunlid A."/>
        </authorList>
    </citation>
    <scope>NUCLEOTIDE SEQUENCE [LARGE SCALE GENOMIC DNA]</scope>
    <source>
        <strain evidence="3 4">CBS 101986</strain>
    </source>
</reference>
<gene>
    <name evidence="3" type="ORF">D9619_011683</name>
</gene>
<keyword evidence="1" id="KW-0812">Transmembrane</keyword>
<feature type="domain" description="DUF6535" evidence="2">
    <location>
        <begin position="76"/>
        <end position="256"/>
    </location>
</feature>
<proteinExistence type="predicted"/>
<evidence type="ECO:0000313" key="4">
    <source>
        <dbReference type="Proteomes" id="UP000567179"/>
    </source>
</evidence>
<accession>A0A8H5F9M7</accession>
<comment type="caution">
    <text evidence="3">The sequence shown here is derived from an EMBL/GenBank/DDBJ whole genome shotgun (WGS) entry which is preliminary data.</text>
</comment>
<keyword evidence="1" id="KW-0472">Membrane</keyword>
<dbReference type="InterPro" id="IPR045338">
    <property type="entry name" value="DUF6535"/>
</dbReference>
<dbReference type="SUPFAM" id="SSF48371">
    <property type="entry name" value="ARM repeat"/>
    <property type="match status" value="1"/>
</dbReference>
<dbReference type="EMBL" id="JAACJJ010000003">
    <property type="protein sequence ID" value="KAF5328829.1"/>
    <property type="molecule type" value="Genomic_DNA"/>
</dbReference>
<dbReference type="InterPro" id="IPR011989">
    <property type="entry name" value="ARM-like"/>
</dbReference>
<dbReference type="OrthoDB" id="3185525at2759"/>
<dbReference type="Proteomes" id="UP000567179">
    <property type="component" value="Unassembled WGS sequence"/>
</dbReference>
<organism evidence="3 4">
    <name type="scientific">Psilocybe cf. subviscida</name>
    <dbReference type="NCBI Taxonomy" id="2480587"/>
    <lineage>
        <taxon>Eukaryota</taxon>
        <taxon>Fungi</taxon>
        <taxon>Dikarya</taxon>
        <taxon>Basidiomycota</taxon>
        <taxon>Agaricomycotina</taxon>
        <taxon>Agaricomycetes</taxon>
        <taxon>Agaricomycetidae</taxon>
        <taxon>Agaricales</taxon>
        <taxon>Agaricineae</taxon>
        <taxon>Strophariaceae</taxon>
        <taxon>Psilocybe</taxon>
    </lineage>
</organism>
<dbReference type="AlphaFoldDB" id="A0A8H5F9M7"/>
<evidence type="ECO:0000313" key="3">
    <source>
        <dbReference type="EMBL" id="KAF5328829.1"/>
    </source>
</evidence>
<protein>
    <recommendedName>
        <fullName evidence="2">DUF6535 domain-containing protein</fullName>
    </recommendedName>
</protein>
<feature type="transmembrane region" description="Helical" evidence="1">
    <location>
        <begin position="226"/>
        <end position="255"/>
    </location>
</feature>
<keyword evidence="1" id="KW-1133">Transmembrane helix</keyword>
<evidence type="ECO:0000259" key="2">
    <source>
        <dbReference type="Pfam" id="PF20153"/>
    </source>
</evidence>